<dbReference type="GO" id="GO:0046872">
    <property type="term" value="F:metal ion binding"/>
    <property type="evidence" value="ECO:0007669"/>
    <property type="project" value="UniProtKB-KW"/>
</dbReference>
<dbReference type="InterPro" id="IPR019772">
    <property type="entry name" value="Ferrochelatase_AS"/>
</dbReference>
<evidence type="ECO:0000256" key="7">
    <source>
        <dbReference type="ARBA" id="ARBA00023244"/>
    </source>
</evidence>
<dbReference type="CDD" id="cd03411">
    <property type="entry name" value="Ferrochelatase_N"/>
    <property type="match status" value="1"/>
</dbReference>
<dbReference type="PANTHER" id="PTHR11108:SF1">
    <property type="entry name" value="FERROCHELATASE, MITOCHONDRIAL"/>
    <property type="match status" value="1"/>
</dbReference>
<keyword evidence="6 9" id="KW-0456">Lyase</keyword>
<evidence type="ECO:0000256" key="1">
    <source>
        <dbReference type="ARBA" id="ARBA00007718"/>
    </source>
</evidence>
<dbReference type="PANTHER" id="PTHR11108">
    <property type="entry name" value="FERROCHELATASE"/>
    <property type="match status" value="1"/>
</dbReference>
<dbReference type="SUPFAM" id="SSF53800">
    <property type="entry name" value="Chelatase"/>
    <property type="match status" value="1"/>
</dbReference>
<evidence type="ECO:0000256" key="8">
    <source>
        <dbReference type="ARBA" id="ARBA00024536"/>
    </source>
</evidence>
<dbReference type="AlphaFoldDB" id="A0A2Z6ICZ2"/>
<comment type="subcellular location">
    <subcellularLocation>
        <location evidence="9 10">Cytoplasm</location>
    </subcellularLocation>
</comment>
<evidence type="ECO:0000256" key="10">
    <source>
        <dbReference type="RuleBase" id="RU000607"/>
    </source>
</evidence>
<proteinExistence type="inferred from homology"/>
<comment type="function">
    <text evidence="9 10">Catalyzes the ferrous insertion into protoporphyrin IX.</text>
</comment>
<evidence type="ECO:0000256" key="9">
    <source>
        <dbReference type="HAMAP-Rule" id="MF_00323"/>
    </source>
</evidence>
<dbReference type="InterPro" id="IPR001015">
    <property type="entry name" value="Ferrochelatase"/>
</dbReference>
<evidence type="ECO:0000256" key="3">
    <source>
        <dbReference type="ARBA" id="ARBA00022723"/>
    </source>
</evidence>
<dbReference type="Proteomes" id="UP000271003">
    <property type="component" value="Chromosome"/>
</dbReference>
<dbReference type="InterPro" id="IPR033659">
    <property type="entry name" value="Ferrochelatase_N"/>
</dbReference>
<comment type="similarity">
    <text evidence="1 9 10">Belongs to the ferrochelatase family.</text>
</comment>
<keyword evidence="5 9" id="KW-0350">Heme biosynthesis</keyword>
<reference evidence="11 12" key="1">
    <citation type="journal article" date="2018" name="Int. J. Syst. Evol. Microbiol.">
        <title>Mesosutterella multiformis gen. nov., sp. nov., a member of the family Sutterellaceae and Sutterella megalosphaeroides sp. nov., isolated from human faeces.</title>
        <authorList>
            <person name="Sakamoto M."/>
            <person name="Ikeyama N."/>
            <person name="Kunihiro T."/>
            <person name="Iino T."/>
            <person name="Yuki M."/>
            <person name="Ohkuma M."/>
        </authorList>
    </citation>
    <scope>NUCLEOTIDE SEQUENCE [LARGE SCALE GENOMIC DNA]</scope>
    <source>
        <strain evidence="11 12">6FBBBH3</strain>
    </source>
</reference>
<organism evidence="11 12">
    <name type="scientific">Sutterella megalosphaeroides</name>
    <dbReference type="NCBI Taxonomy" id="2494234"/>
    <lineage>
        <taxon>Bacteria</taxon>
        <taxon>Pseudomonadati</taxon>
        <taxon>Pseudomonadota</taxon>
        <taxon>Betaproteobacteria</taxon>
        <taxon>Burkholderiales</taxon>
        <taxon>Sutterellaceae</taxon>
        <taxon>Sutterella</taxon>
    </lineage>
</organism>
<keyword evidence="3 9" id="KW-0479">Metal-binding</keyword>
<evidence type="ECO:0000256" key="5">
    <source>
        <dbReference type="ARBA" id="ARBA00023133"/>
    </source>
</evidence>
<dbReference type="EC" id="4.98.1.1" evidence="9 10"/>
<feature type="binding site" evidence="9">
    <location>
        <position position="207"/>
    </location>
    <ligand>
        <name>Fe(2+)</name>
        <dbReference type="ChEBI" id="CHEBI:29033"/>
    </ligand>
</feature>
<dbReference type="GO" id="GO:0006783">
    <property type="term" value="P:heme biosynthetic process"/>
    <property type="evidence" value="ECO:0007669"/>
    <property type="project" value="UniProtKB-UniRule"/>
</dbReference>
<gene>
    <name evidence="9 11" type="primary">hemH</name>
    <name evidence="11" type="ORF">SUTMEG_20930</name>
</gene>
<evidence type="ECO:0000256" key="2">
    <source>
        <dbReference type="ARBA" id="ARBA00022490"/>
    </source>
</evidence>
<comment type="catalytic activity">
    <reaction evidence="9 10">
        <text>heme b + 2 H(+) = protoporphyrin IX + Fe(2+)</text>
        <dbReference type="Rhea" id="RHEA:22584"/>
        <dbReference type="ChEBI" id="CHEBI:15378"/>
        <dbReference type="ChEBI" id="CHEBI:29033"/>
        <dbReference type="ChEBI" id="CHEBI:57306"/>
        <dbReference type="ChEBI" id="CHEBI:60344"/>
        <dbReference type="EC" id="4.98.1.1"/>
    </reaction>
</comment>
<name>A0A2Z6ICZ2_9BURK</name>
<dbReference type="NCBIfam" id="TIGR00109">
    <property type="entry name" value="hemH"/>
    <property type="match status" value="1"/>
</dbReference>
<dbReference type="Gene3D" id="3.40.50.1400">
    <property type="match status" value="2"/>
</dbReference>
<keyword evidence="7 9" id="KW-0627">Porphyrin biosynthesis</keyword>
<dbReference type="GO" id="GO:0004325">
    <property type="term" value="F:ferrochelatase activity"/>
    <property type="evidence" value="ECO:0007669"/>
    <property type="project" value="UniProtKB-UniRule"/>
</dbReference>
<keyword evidence="2 9" id="KW-0963">Cytoplasm</keyword>
<sequence length="342" mass="38127">MTNQAAHTPEPSRTAVLLINTGSPEAPTAPAVRDYLAQFLSDRRVVELPPTKWLPILHGIILRTRPAKSAARYRGVWTDEGSPLIVHTRRTAEALGLRLEGVRVAWAMCYGKPSIESVVRELVESGVERLLVLPMFAQYAAQTNAAACDAVFRALMKERRVPALRVVRGYHREPAYVRAVARHVEDFWAREGRPFDAGDGKLMVSFHGIPQASSDLGDPYEKECRETARALADALGLADDQWVMSFQSRFGRDEWLKPYTLPLAEELARSGVKRLDVVCPGFAADCLETIEEIDDELREAFLAARPAGDEGRFRYIPALNASAEAIDAYVEILERELWSDKA</sequence>
<dbReference type="FunFam" id="3.40.50.1400:FF:000002">
    <property type="entry name" value="Ferrochelatase"/>
    <property type="match status" value="1"/>
</dbReference>
<dbReference type="PROSITE" id="PS00534">
    <property type="entry name" value="FERROCHELATASE"/>
    <property type="match status" value="1"/>
</dbReference>
<dbReference type="Pfam" id="PF00762">
    <property type="entry name" value="Ferrochelatase"/>
    <property type="match status" value="1"/>
</dbReference>
<feature type="binding site" evidence="9">
    <location>
        <position position="288"/>
    </location>
    <ligand>
        <name>Fe(2+)</name>
        <dbReference type="ChEBI" id="CHEBI:29033"/>
    </ligand>
</feature>
<evidence type="ECO:0000256" key="6">
    <source>
        <dbReference type="ARBA" id="ARBA00023239"/>
    </source>
</evidence>
<evidence type="ECO:0000313" key="12">
    <source>
        <dbReference type="Proteomes" id="UP000271003"/>
    </source>
</evidence>
<dbReference type="CDD" id="cd00419">
    <property type="entry name" value="Ferrochelatase_C"/>
    <property type="match status" value="1"/>
</dbReference>
<dbReference type="OrthoDB" id="9809741at2"/>
<evidence type="ECO:0000313" key="11">
    <source>
        <dbReference type="EMBL" id="BBF24202.1"/>
    </source>
</evidence>
<dbReference type="GO" id="GO:0005737">
    <property type="term" value="C:cytoplasm"/>
    <property type="evidence" value="ECO:0007669"/>
    <property type="project" value="UniProtKB-SubCell"/>
</dbReference>
<protein>
    <recommendedName>
        <fullName evidence="9 10">Ferrochelatase</fullName>
        <ecNumber evidence="9 10">4.98.1.1</ecNumber>
    </recommendedName>
    <alternativeName>
        <fullName evidence="9">Heme synthase</fullName>
    </alternativeName>
    <alternativeName>
        <fullName evidence="9">Protoheme ferro-lyase</fullName>
    </alternativeName>
</protein>
<keyword evidence="12" id="KW-1185">Reference proteome</keyword>
<dbReference type="UniPathway" id="UPA00252">
    <property type="reaction ID" value="UER00325"/>
</dbReference>
<dbReference type="KEGG" id="sutt:SUTMEG_20930"/>
<comment type="catalytic activity">
    <reaction evidence="8">
        <text>Fe-coproporphyrin III + 2 H(+) = coproporphyrin III + Fe(2+)</text>
        <dbReference type="Rhea" id="RHEA:49572"/>
        <dbReference type="ChEBI" id="CHEBI:15378"/>
        <dbReference type="ChEBI" id="CHEBI:29033"/>
        <dbReference type="ChEBI" id="CHEBI:68438"/>
        <dbReference type="ChEBI" id="CHEBI:131725"/>
        <dbReference type="EC" id="4.99.1.9"/>
    </reaction>
    <physiologicalReaction direction="right-to-left" evidence="8">
        <dbReference type="Rhea" id="RHEA:49574"/>
    </physiologicalReaction>
</comment>
<dbReference type="InterPro" id="IPR033644">
    <property type="entry name" value="Ferrochelatase_C"/>
</dbReference>
<dbReference type="RefSeq" id="WP_120177737.1">
    <property type="nucleotide sequence ID" value="NZ_AP018786.1"/>
</dbReference>
<comment type="pathway">
    <text evidence="9 10">Porphyrin-containing compound metabolism; protoheme biosynthesis; protoheme from protoporphyrin-IX: step 1/1.</text>
</comment>
<keyword evidence="4 9" id="KW-0408">Iron</keyword>
<dbReference type="HAMAP" id="MF_00323">
    <property type="entry name" value="Ferrochelatase"/>
    <property type="match status" value="1"/>
</dbReference>
<dbReference type="EMBL" id="AP018786">
    <property type="protein sequence ID" value="BBF24202.1"/>
    <property type="molecule type" value="Genomic_DNA"/>
</dbReference>
<evidence type="ECO:0000256" key="4">
    <source>
        <dbReference type="ARBA" id="ARBA00023004"/>
    </source>
</evidence>
<accession>A0A2Z6ICZ2</accession>